<dbReference type="Proteomes" id="UP000596387">
    <property type="component" value="Chromosome"/>
</dbReference>
<dbReference type="InterPro" id="IPR009326">
    <property type="entry name" value="DUF984"/>
</dbReference>
<dbReference type="PANTHER" id="PTHR39203">
    <property type="entry name" value="CYTOPLASMIC PROTEIN-RELATED"/>
    <property type="match status" value="1"/>
</dbReference>
<proteinExistence type="predicted"/>
<dbReference type="InterPro" id="IPR007374">
    <property type="entry name" value="ASCH_domain"/>
</dbReference>
<dbReference type="PANTHER" id="PTHR39203:SF1">
    <property type="entry name" value="CYTOPLASMIC PROTEIN"/>
    <property type="match status" value="1"/>
</dbReference>
<organism evidence="2 3">
    <name type="scientific">Ponticoccus alexandrii</name>
    <dbReference type="NCBI Taxonomy" id="1943633"/>
    <lineage>
        <taxon>Bacteria</taxon>
        <taxon>Pseudomonadati</taxon>
        <taxon>Pseudomonadota</taxon>
        <taxon>Alphaproteobacteria</taxon>
        <taxon>Rhodobacterales</taxon>
        <taxon>Roseobacteraceae</taxon>
        <taxon>Ponticoccus</taxon>
    </lineage>
</organism>
<name>A0ABX7FAL1_9RHOB</name>
<feature type="domain" description="ASCH" evidence="1">
    <location>
        <begin position="18"/>
        <end position="134"/>
    </location>
</feature>
<dbReference type="Pfam" id="PF04266">
    <property type="entry name" value="ASCH"/>
    <property type="match status" value="1"/>
</dbReference>
<dbReference type="SMART" id="SM01022">
    <property type="entry name" value="ASCH"/>
    <property type="match status" value="1"/>
</dbReference>
<reference evidence="2 3" key="1">
    <citation type="submission" date="2019-12" db="EMBL/GenBank/DDBJ databases">
        <title>Complete Genome Sequence of a Quorum-Sensing Bacterium,Rhodobacteraceae bacterium C31, Isolated from a marine microalgae symbiotic bacteria.</title>
        <authorList>
            <person name="Zhang Y."/>
        </authorList>
    </citation>
    <scope>NUCLEOTIDE SEQUENCE [LARGE SCALE GENOMIC DNA]</scope>
    <source>
        <strain evidence="2 3">C31</strain>
    </source>
</reference>
<dbReference type="CDD" id="cd06553">
    <property type="entry name" value="ASCH_Ef3133_like"/>
    <property type="match status" value="1"/>
</dbReference>
<gene>
    <name evidence="2" type="ORF">GQA70_08810</name>
</gene>
<dbReference type="Gene3D" id="3.10.400.10">
    <property type="entry name" value="Sulfate adenylyltransferase"/>
    <property type="match status" value="1"/>
</dbReference>
<accession>A0ABX7FAL1</accession>
<evidence type="ECO:0000313" key="3">
    <source>
        <dbReference type="Proteomes" id="UP000596387"/>
    </source>
</evidence>
<evidence type="ECO:0000313" key="2">
    <source>
        <dbReference type="EMBL" id="QRF66402.1"/>
    </source>
</evidence>
<dbReference type="EMBL" id="CP047166">
    <property type="protein sequence ID" value="QRF66402.1"/>
    <property type="molecule type" value="Genomic_DNA"/>
</dbReference>
<keyword evidence="3" id="KW-1185">Reference proteome</keyword>
<dbReference type="InterPro" id="IPR015947">
    <property type="entry name" value="PUA-like_sf"/>
</dbReference>
<sequence>MHEDLEALKLRHPSAQTFKFGDSPALCSALLSLVRSGRKAATCSALHEFQNGEPSPEIGRRDICLNWDGTPALVIETVELIHCRFDEVTEEMALAEGEDDNLDGWRAGHRAYFERNGGFSLDMQIVWERFVLIEDLAQE</sequence>
<dbReference type="RefSeq" id="WP_023852380.1">
    <property type="nucleotide sequence ID" value="NZ_CP047166.1"/>
</dbReference>
<dbReference type="SUPFAM" id="SSF88697">
    <property type="entry name" value="PUA domain-like"/>
    <property type="match status" value="1"/>
</dbReference>
<protein>
    <submittedName>
        <fullName evidence="2">ASCH domain-containing protein</fullName>
    </submittedName>
</protein>
<evidence type="ECO:0000259" key="1">
    <source>
        <dbReference type="SMART" id="SM01022"/>
    </source>
</evidence>